<keyword evidence="1" id="KW-0560">Oxidoreductase</keyword>
<comment type="caution">
    <text evidence="3">The sequence shown here is derived from an EMBL/GenBank/DDBJ whole genome shotgun (WGS) entry which is preliminary data.</text>
</comment>
<keyword evidence="4" id="KW-1185">Reference proteome</keyword>
<protein>
    <submittedName>
        <fullName evidence="3">(2Fe-2S)-binding protein</fullName>
    </submittedName>
</protein>
<accession>A0A9X1IHK6</accession>
<dbReference type="AlphaFoldDB" id="A0A9X1IHK6"/>
<dbReference type="InterPro" id="IPR036010">
    <property type="entry name" value="2Fe-2S_ferredoxin-like_sf"/>
</dbReference>
<name>A0A9X1IHK6_9PROT</name>
<feature type="region of interest" description="Disordered" evidence="2">
    <location>
        <begin position="11"/>
        <end position="31"/>
    </location>
</feature>
<dbReference type="EMBL" id="JAJAQI010000027">
    <property type="protein sequence ID" value="MCB4823513.1"/>
    <property type="molecule type" value="Genomic_DNA"/>
</dbReference>
<evidence type="ECO:0000256" key="2">
    <source>
        <dbReference type="SAM" id="MobiDB-lite"/>
    </source>
</evidence>
<gene>
    <name evidence="3" type="ORF">LHA35_17420</name>
</gene>
<dbReference type="SUPFAM" id="SSF54292">
    <property type="entry name" value="2Fe-2S ferredoxin-like"/>
    <property type="match status" value="1"/>
</dbReference>
<proteinExistence type="predicted"/>
<dbReference type="Proteomes" id="UP001139311">
    <property type="component" value="Unassembled WGS sequence"/>
</dbReference>
<dbReference type="GO" id="GO:0016491">
    <property type="term" value="F:oxidoreductase activity"/>
    <property type="evidence" value="ECO:0007669"/>
    <property type="project" value="UniProtKB-KW"/>
</dbReference>
<evidence type="ECO:0000256" key="1">
    <source>
        <dbReference type="ARBA" id="ARBA00023002"/>
    </source>
</evidence>
<dbReference type="GO" id="GO:0051536">
    <property type="term" value="F:iron-sulfur cluster binding"/>
    <property type="evidence" value="ECO:0007669"/>
    <property type="project" value="InterPro"/>
</dbReference>
<organism evidence="3 4">
    <name type="scientific">Roseicella aerolata</name>
    <dbReference type="NCBI Taxonomy" id="2883479"/>
    <lineage>
        <taxon>Bacteria</taxon>
        <taxon>Pseudomonadati</taxon>
        <taxon>Pseudomonadota</taxon>
        <taxon>Alphaproteobacteria</taxon>
        <taxon>Acetobacterales</taxon>
        <taxon>Roseomonadaceae</taxon>
        <taxon>Roseicella</taxon>
    </lineage>
</organism>
<dbReference type="RefSeq" id="WP_226610329.1">
    <property type="nucleotide sequence ID" value="NZ_JAJAQI010000027.1"/>
</dbReference>
<evidence type="ECO:0000313" key="4">
    <source>
        <dbReference type="Proteomes" id="UP001139311"/>
    </source>
</evidence>
<dbReference type="Pfam" id="PF13510">
    <property type="entry name" value="Fer2_4"/>
    <property type="match status" value="1"/>
</dbReference>
<dbReference type="Gene3D" id="3.10.20.440">
    <property type="entry name" value="2Fe-2S iron-sulphur cluster binding domain, sarcosine oxidase, alpha subunit, N-terminal domain"/>
    <property type="match status" value="1"/>
</dbReference>
<sequence>MFALRPDRFRPASAAGGAGQRRGTPDARTGPTATVEVFVDGIPVRVPEGASAAAAVLLAGSPLIRETPVTGAPRLPYCLMGVCFDCLAEIDGIANRQACMVPAVPGMRIAPQRGARVAFRS</sequence>
<reference evidence="3" key="1">
    <citation type="submission" date="2021-10" db="EMBL/GenBank/DDBJ databases">
        <title>Roseicella aerolatum sp. nov., isolated from aerosols of e-waste dismantling site.</title>
        <authorList>
            <person name="Qin T."/>
        </authorList>
    </citation>
    <scope>NUCLEOTIDE SEQUENCE</scope>
    <source>
        <strain evidence="3">GB24</strain>
    </source>
</reference>
<evidence type="ECO:0000313" key="3">
    <source>
        <dbReference type="EMBL" id="MCB4823513.1"/>
    </source>
</evidence>
<dbReference type="InterPro" id="IPR042204">
    <property type="entry name" value="2Fe-2S-bd_N"/>
</dbReference>